<evidence type="ECO:0000256" key="1">
    <source>
        <dbReference type="SAM" id="MobiDB-lite"/>
    </source>
</evidence>
<feature type="compositionally biased region" description="Low complexity" evidence="1">
    <location>
        <begin position="150"/>
        <end position="172"/>
    </location>
</feature>
<feature type="compositionally biased region" description="Low complexity" evidence="1">
    <location>
        <begin position="962"/>
        <end position="972"/>
    </location>
</feature>
<feature type="region of interest" description="Disordered" evidence="1">
    <location>
        <begin position="1"/>
        <end position="28"/>
    </location>
</feature>
<keyword evidence="3" id="KW-1185">Reference proteome</keyword>
<proteinExistence type="predicted"/>
<feature type="compositionally biased region" description="Low complexity" evidence="1">
    <location>
        <begin position="703"/>
        <end position="716"/>
    </location>
</feature>
<dbReference type="AlphaFoldDB" id="A0A0S4JA42"/>
<organism evidence="2 3">
    <name type="scientific">Bodo saltans</name>
    <name type="common">Flagellated protozoan</name>
    <dbReference type="NCBI Taxonomy" id="75058"/>
    <lineage>
        <taxon>Eukaryota</taxon>
        <taxon>Discoba</taxon>
        <taxon>Euglenozoa</taxon>
        <taxon>Kinetoplastea</taxon>
        <taxon>Metakinetoplastina</taxon>
        <taxon>Eubodonida</taxon>
        <taxon>Bodonidae</taxon>
        <taxon>Bodo</taxon>
    </lineage>
</organism>
<feature type="region of interest" description="Disordered" evidence="1">
    <location>
        <begin position="490"/>
        <end position="552"/>
    </location>
</feature>
<name>A0A0S4JA42_BODSA</name>
<feature type="region of interest" description="Disordered" evidence="1">
    <location>
        <begin position="962"/>
        <end position="987"/>
    </location>
</feature>
<feature type="region of interest" description="Disordered" evidence="1">
    <location>
        <begin position="150"/>
        <end position="193"/>
    </location>
</feature>
<dbReference type="Proteomes" id="UP000051952">
    <property type="component" value="Unassembled WGS sequence"/>
</dbReference>
<gene>
    <name evidence="2" type="ORF">BSAL_08180</name>
</gene>
<feature type="region of interest" description="Disordered" evidence="1">
    <location>
        <begin position="238"/>
        <end position="258"/>
    </location>
</feature>
<feature type="region of interest" description="Disordered" evidence="1">
    <location>
        <begin position="394"/>
        <end position="452"/>
    </location>
</feature>
<feature type="compositionally biased region" description="Basic and acidic residues" evidence="1">
    <location>
        <begin position="497"/>
        <end position="513"/>
    </location>
</feature>
<evidence type="ECO:0000313" key="2">
    <source>
        <dbReference type="EMBL" id="CUG87070.1"/>
    </source>
</evidence>
<protein>
    <submittedName>
        <fullName evidence="2">Uncharacterized protein</fullName>
    </submittedName>
</protein>
<reference evidence="3" key="1">
    <citation type="submission" date="2015-09" db="EMBL/GenBank/DDBJ databases">
        <authorList>
            <consortium name="Pathogen Informatics"/>
        </authorList>
    </citation>
    <scope>NUCLEOTIDE SEQUENCE [LARGE SCALE GENOMIC DNA]</scope>
    <source>
        <strain evidence="3">Lake Konstanz</strain>
    </source>
</reference>
<evidence type="ECO:0000313" key="3">
    <source>
        <dbReference type="Proteomes" id="UP000051952"/>
    </source>
</evidence>
<feature type="compositionally biased region" description="Low complexity" evidence="1">
    <location>
        <begin position="401"/>
        <end position="441"/>
    </location>
</feature>
<accession>A0A0S4JA42</accession>
<dbReference type="VEuPathDB" id="TriTrypDB:BSAL_08180"/>
<dbReference type="EMBL" id="CYKH01001430">
    <property type="protein sequence ID" value="CUG87070.1"/>
    <property type="molecule type" value="Genomic_DNA"/>
</dbReference>
<sequence>MHCLRAPDASTPGRAPQSGGTRFASDRSLRQTSAVLQDLESPTKVTNNTGIFLDGIGTPLEIRMVNGKTALQGTTFRDRLLPPTIVVPPVSTQSRRFRKGGGGAAAIMSSSAVARPPLSISTVAGGSLVRSNTGGGSALLDDEGLLQSARSTGSSSLGASSGATFTATPTTTMSQQRRSAEESGTAGGATINGGEGFASIDTFFQRMRQDLRDFRRVDTAEMGRQYLAEVATRMAAAAESHNGGGGGASRSSSSQLSPWIRVDTRRRTNTNEIFQSLQKPALTDITRPDVKRYLQNRERKYHQNVQLIYEPAKLLLEAVWDQHRVSKKKRAEFMELYFDGVGDIVSYDAISRELERYHQTVSEIDIELMRQVSLREAHIAELKVILDNAPHSLSSQYGRRTSSSLSTTATTTHQQGSSLEAPPSRPGSSASSFKSSASTMSDNDGSSTRSKGNESAFVMSVLNCICLLRYNTCMIVDLVQQKRGALDIDQKSSAMRPSKESTELANKLRDAKTKKQHQQQQHNNTLAAEGPHSLHNRPPSPAAIQQRQGHPGGAMTVTTVAAAEDHYRLIWEGSNYLIVMQHDLDFLQHTVLQQILDPAHYRLLGNPFILPNALLNVCQVRNESVKNHTMPLSVAATNRGILRALRGGTDRLQRVGVDDDASSAGTRSVLNGGGAMPPPGRSSTPTSFFRDQEASPAPPPRPSTSMSLNASSSTKSSHNRKSPLPSSGTNGRIILLREGEEVTVTSAAASMEESTLSASGMSRDQFFAKLRKEELLRTRRIPMDRSNVYQYPSAVYHTTAESPWVALSHRLRRSLDPRIPSKPYDDVAEFEILQFGRLTVPPSQAHPYNDPMVDQSLDCIRSVLSEVPSWSQEELMRRDIIIFGEDTVVLKATAHAKLHRGLARFRMAYRGFVASMQTRRLAAITGGDENAAARGFVDWVERFAPQWMNEVSTALLENDADSSTGAAAAGDQSSRRIAQAMKERFSR</sequence>
<feature type="region of interest" description="Disordered" evidence="1">
    <location>
        <begin position="653"/>
        <end position="733"/>
    </location>
</feature>